<reference evidence="1" key="1">
    <citation type="journal article" date="2016" name="Mol. Biol. Evol.">
        <title>Comparative Genomics of Early-Diverging Mushroom-Forming Fungi Provides Insights into the Origins of Lignocellulose Decay Capabilities.</title>
        <authorList>
            <person name="Nagy L.G."/>
            <person name="Riley R."/>
            <person name="Tritt A."/>
            <person name="Adam C."/>
            <person name="Daum C."/>
            <person name="Floudas D."/>
            <person name="Sun H."/>
            <person name="Yadav J.S."/>
            <person name="Pangilinan J."/>
            <person name="Larsson K.H."/>
            <person name="Matsuura K."/>
            <person name="Barry K."/>
            <person name="Labutti K."/>
            <person name="Kuo R."/>
            <person name="Ohm R.A."/>
            <person name="Bhattacharya S.S."/>
            <person name="Shirouzu T."/>
            <person name="Yoshinaga Y."/>
            <person name="Martin F.M."/>
            <person name="Grigoriev I.V."/>
            <person name="Hibbett D.S."/>
        </authorList>
    </citation>
    <scope>NUCLEOTIDE SEQUENCE [LARGE SCALE GENOMIC DNA]</scope>
    <source>
        <strain evidence="1">CBS 109695</strain>
    </source>
</reference>
<dbReference type="AlphaFoldDB" id="A0A166LXL1"/>
<sequence>KAQLDAELAAVTRAFSRRRGELVQFARLHERLLASERRLPLEILARIFLHCFHGQKYHHMSVSVRAFLCAVCRTWRDIAISTPLLWTSFSLVVRPGDTRDIVDMSATWLPRAGKLPMYVEVRNMGATIPRALVDVLSLHSANWQDVDLALWPIELMKLGDASSDSAWQLPMLRTLDLHALVSTEQDVSIGVFATAPQLRSIRLKNLGPLEVTLPWAQLTACHSCGRSMPEALDLLAACPRLLEYDLEMFHADVSTRGVYCSPELHTLRIGVRALTVVILDHVLLPSLRNLRVAWTGSVQDWTLSLYLVPLITRSACSLQKLELSFAMDSISDNDLIDCLRAVPTVVDLTLH</sequence>
<name>A0A166LXL1_9AGAM</name>
<dbReference type="Gene3D" id="3.80.10.10">
    <property type="entry name" value="Ribonuclease Inhibitor"/>
    <property type="match status" value="1"/>
</dbReference>
<dbReference type="Gene3D" id="1.20.1280.50">
    <property type="match status" value="1"/>
</dbReference>
<feature type="non-terminal residue" evidence="1">
    <location>
        <position position="351"/>
    </location>
</feature>
<feature type="non-terminal residue" evidence="1">
    <location>
        <position position="1"/>
    </location>
</feature>
<evidence type="ECO:0000313" key="1">
    <source>
        <dbReference type="EMBL" id="KZP23425.1"/>
    </source>
</evidence>
<gene>
    <name evidence="1" type="ORF">FIBSPDRAFT_705777</name>
</gene>
<organism evidence="1">
    <name type="scientific">Athelia psychrophila</name>
    <dbReference type="NCBI Taxonomy" id="1759441"/>
    <lineage>
        <taxon>Eukaryota</taxon>
        <taxon>Fungi</taxon>
        <taxon>Dikarya</taxon>
        <taxon>Basidiomycota</taxon>
        <taxon>Agaricomycotina</taxon>
        <taxon>Agaricomycetes</taxon>
        <taxon>Agaricomycetidae</taxon>
        <taxon>Atheliales</taxon>
        <taxon>Atheliaceae</taxon>
        <taxon>Athelia</taxon>
    </lineage>
</organism>
<protein>
    <submittedName>
        <fullName evidence="1">Uncharacterized protein</fullName>
    </submittedName>
</protein>
<accession>A0A166LXL1</accession>
<dbReference type="InterPro" id="IPR032675">
    <property type="entry name" value="LRR_dom_sf"/>
</dbReference>
<dbReference type="EMBL" id="KV417532">
    <property type="protein sequence ID" value="KZP23425.1"/>
    <property type="molecule type" value="Genomic_DNA"/>
</dbReference>
<proteinExistence type="predicted"/>
<dbReference type="SUPFAM" id="SSF52047">
    <property type="entry name" value="RNI-like"/>
    <property type="match status" value="1"/>
</dbReference>
<dbReference type="OrthoDB" id="3139566at2759"/>